<evidence type="ECO:0000313" key="2">
    <source>
        <dbReference type="Proteomes" id="UP001187471"/>
    </source>
</evidence>
<dbReference type="PANTHER" id="PTHR35833:SF1">
    <property type="entry name" value="GALACTOSE-BINDING DOMAIN-CONTAINING PROTEIN"/>
    <property type="match status" value="1"/>
</dbReference>
<organism evidence="1 2">
    <name type="scientific">Escallonia rubra</name>
    <dbReference type="NCBI Taxonomy" id="112253"/>
    <lineage>
        <taxon>Eukaryota</taxon>
        <taxon>Viridiplantae</taxon>
        <taxon>Streptophyta</taxon>
        <taxon>Embryophyta</taxon>
        <taxon>Tracheophyta</taxon>
        <taxon>Spermatophyta</taxon>
        <taxon>Magnoliopsida</taxon>
        <taxon>eudicotyledons</taxon>
        <taxon>Gunneridae</taxon>
        <taxon>Pentapetalae</taxon>
        <taxon>asterids</taxon>
        <taxon>campanulids</taxon>
        <taxon>Escalloniales</taxon>
        <taxon>Escalloniaceae</taxon>
        <taxon>Escallonia</taxon>
    </lineage>
</organism>
<keyword evidence="2" id="KW-1185">Reference proteome</keyword>
<accession>A0AA88U0Z4</accession>
<comment type="caution">
    <text evidence="1">The sequence shown here is derived from an EMBL/GenBank/DDBJ whole genome shotgun (WGS) entry which is preliminary data.</text>
</comment>
<evidence type="ECO:0000313" key="1">
    <source>
        <dbReference type="EMBL" id="KAK2967244.1"/>
    </source>
</evidence>
<dbReference type="EMBL" id="JAVXUO010003040">
    <property type="protein sequence ID" value="KAK2967244.1"/>
    <property type="molecule type" value="Genomic_DNA"/>
</dbReference>
<reference evidence="1" key="1">
    <citation type="submission" date="2022-12" db="EMBL/GenBank/DDBJ databases">
        <title>Draft genome assemblies for two species of Escallonia (Escalloniales).</title>
        <authorList>
            <person name="Chanderbali A."/>
            <person name="Dervinis C."/>
            <person name="Anghel I."/>
            <person name="Soltis D."/>
            <person name="Soltis P."/>
            <person name="Zapata F."/>
        </authorList>
    </citation>
    <scope>NUCLEOTIDE SEQUENCE</scope>
    <source>
        <strain evidence="1">UCBG92.1500</strain>
        <tissue evidence="1">Leaf</tissue>
    </source>
</reference>
<gene>
    <name evidence="1" type="ORF">RJ640_016036</name>
</gene>
<dbReference type="Proteomes" id="UP001187471">
    <property type="component" value="Unassembled WGS sequence"/>
</dbReference>
<proteinExistence type="predicted"/>
<protein>
    <submittedName>
        <fullName evidence="1">Uncharacterized protein</fullName>
    </submittedName>
</protein>
<name>A0AA88U0Z4_9ASTE</name>
<sequence length="157" mass="17654">MDVTEVEPRVKPLPYKVKATSRESPAQKASHLLDTDLRNHWSTATNTKEWILLELDVTPPSTPLDLASEGSCRSLMLEAVRDDIMPETFVKLRPRCEAPRREMIYPMNYTPCRETARLAGNVTDSEASKNSQQSALTVSSNFEVASALLCYPCFHHC</sequence>
<dbReference type="AlphaFoldDB" id="A0AA88U0Z4"/>
<dbReference type="PANTHER" id="PTHR35833">
    <property type="entry name" value="GALACTOSE-BINDING DOMAIN-LIKE, ARMADILLO-TYPE FOLD PROTEIN-RELATED"/>
    <property type="match status" value="1"/>
</dbReference>